<reference evidence="2" key="2">
    <citation type="submission" date="2020-10" db="UniProtKB">
        <authorList>
            <consortium name="WormBaseParasite"/>
        </authorList>
    </citation>
    <scope>IDENTIFICATION</scope>
</reference>
<dbReference type="AlphaFoldDB" id="A0A7E4ZUV1"/>
<evidence type="ECO:0000313" key="1">
    <source>
        <dbReference type="Proteomes" id="UP000492821"/>
    </source>
</evidence>
<accession>A0A7E4ZUV1</accession>
<reference evidence="1" key="1">
    <citation type="journal article" date="2013" name="Genetics">
        <title>The draft genome and transcriptome of Panagrellus redivivus are shaped by the harsh demands of a free-living lifestyle.</title>
        <authorList>
            <person name="Srinivasan J."/>
            <person name="Dillman A.R."/>
            <person name="Macchietto M.G."/>
            <person name="Heikkinen L."/>
            <person name="Lakso M."/>
            <person name="Fracchia K.M."/>
            <person name="Antoshechkin I."/>
            <person name="Mortazavi A."/>
            <person name="Wong G."/>
            <person name="Sternberg P.W."/>
        </authorList>
    </citation>
    <scope>NUCLEOTIDE SEQUENCE [LARGE SCALE GENOMIC DNA]</scope>
    <source>
        <strain evidence="1">MT8872</strain>
    </source>
</reference>
<sequence>MALFILTKFDAGTRKSGVCDVGNDLFLKGVPKLSEAVSPESATYRLQYCRAELTYGYLTYLTQNIFKCKNRGRPFSPYSVAG</sequence>
<protein>
    <submittedName>
        <fullName evidence="2">14_3_3 domain-containing protein</fullName>
    </submittedName>
</protein>
<keyword evidence="1" id="KW-1185">Reference proteome</keyword>
<evidence type="ECO:0000313" key="2">
    <source>
        <dbReference type="WBParaSite" id="Pan_g18658.t1"/>
    </source>
</evidence>
<name>A0A7E4ZUV1_PANRE</name>
<proteinExistence type="predicted"/>
<dbReference type="Proteomes" id="UP000492821">
    <property type="component" value="Unassembled WGS sequence"/>
</dbReference>
<dbReference type="WBParaSite" id="Pan_g18658.t1">
    <property type="protein sequence ID" value="Pan_g18658.t1"/>
    <property type="gene ID" value="Pan_g18658"/>
</dbReference>
<organism evidence="1 2">
    <name type="scientific">Panagrellus redivivus</name>
    <name type="common">Microworm</name>
    <dbReference type="NCBI Taxonomy" id="6233"/>
    <lineage>
        <taxon>Eukaryota</taxon>
        <taxon>Metazoa</taxon>
        <taxon>Ecdysozoa</taxon>
        <taxon>Nematoda</taxon>
        <taxon>Chromadorea</taxon>
        <taxon>Rhabditida</taxon>
        <taxon>Tylenchina</taxon>
        <taxon>Panagrolaimomorpha</taxon>
        <taxon>Panagrolaimoidea</taxon>
        <taxon>Panagrolaimidae</taxon>
        <taxon>Panagrellus</taxon>
    </lineage>
</organism>